<evidence type="ECO:0008006" key="4">
    <source>
        <dbReference type="Google" id="ProtNLM"/>
    </source>
</evidence>
<gene>
    <name evidence="2" type="ORF">F511_01378</name>
</gene>
<dbReference type="GO" id="GO:0019210">
    <property type="term" value="F:kinase inhibitor activity"/>
    <property type="evidence" value="ECO:0007669"/>
    <property type="project" value="InterPro"/>
</dbReference>
<dbReference type="Proteomes" id="UP000250235">
    <property type="component" value="Unassembled WGS sequence"/>
</dbReference>
<evidence type="ECO:0000256" key="1">
    <source>
        <dbReference type="SAM" id="MobiDB-lite"/>
    </source>
</evidence>
<dbReference type="AlphaFoldDB" id="A0A2Z7D614"/>
<protein>
    <recommendedName>
        <fullName evidence="4">BRI1 kinase inhibitor 1-like</fullName>
    </recommendedName>
</protein>
<dbReference type="OrthoDB" id="907584at2759"/>
<feature type="compositionally biased region" description="Basic and acidic residues" evidence="1">
    <location>
        <begin position="127"/>
        <end position="142"/>
    </location>
</feature>
<dbReference type="PANTHER" id="PTHR33312">
    <property type="entry name" value="MEMBRANE-ASSOCIATED KINASE REGULATOR 4-RELATED"/>
    <property type="match status" value="1"/>
</dbReference>
<dbReference type="EMBL" id="KQ989519">
    <property type="protein sequence ID" value="KZV54580.1"/>
    <property type="molecule type" value="Genomic_DNA"/>
</dbReference>
<proteinExistence type="predicted"/>
<feature type="compositionally biased region" description="Basic and acidic residues" evidence="1">
    <location>
        <begin position="7"/>
        <end position="17"/>
    </location>
</feature>
<feature type="compositionally biased region" description="Polar residues" evidence="1">
    <location>
        <begin position="211"/>
        <end position="229"/>
    </location>
</feature>
<feature type="region of interest" description="Disordered" evidence="1">
    <location>
        <begin position="1"/>
        <end position="50"/>
    </location>
</feature>
<sequence>MEIQSQMDRKAKEESLNESKFNPQSPTSSPNHDFSFTSSLHPQPKVAEQNKSNTSFAIDLSPADIIFFHGHLLPLSNHPVFPHSSTDSLDSLTLPAEELSREYINTSSKTYTDQQEHISIDHIIPTHQEKKHDKARQETDGKQKRKQKINLRDVVKRYMRFINPFRSLRNRRTINPRFHGQTYSSFSGNLRVRSKKEVRGRRGGFSAPASMRNSPTNSGLLVESGTATPTARDGTMEELQAAIQSAIAHCKKSIAAEETTIHVNSL</sequence>
<accession>A0A2Z7D614</accession>
<evidence type="ECO:0000313" key="2">
    <source>
        <dbReference type="EMBL" id="KZV54580.1"/>
    </source>
</evidence>
<dbReference type="InterPro" id="IPR039620">
    <property type="entry name" value="BKI1/MAKR1/3/4"/>
</dbReference>
<feature type="compositionally biased region" description="Polar residues" evidence="1">
    <location>
        <begin position="18"/>
        <end position="41"/>
    </location>
</feature>
<feature type="compositionally biased region" description="Basic residues" evidence="1">
    <location>
        <begin position="192"/>
        <end position="202"/>
    </location>
</feature>
<organism evidence="2 3">
    <name type="scientific">Dorcoceras hygrometricum</name>
    <dbReference type="NCBI Taxonomy" id="472368"/>
    <lineage>
        <taxon>Eukaryota</taxon>
        <taxon>Viridiplantae</taxon>
        <taxon>Streptophyta</taxon>
        <taxon>Embryophyta</taxon>
        <taxon>Tracheophyta</taxon>
        <taxon>Spermatophyta</taxon>
        <taxon>Magnoliopsida</taxon>
        <taxon>eudicotyledons</taxon>
        <taxon>Gunneridae</taxon>
        <taxon>Pentapetalae</taxon>
        <taxon>asterids</taxon>
        <taxon>lamiids</taxon>
        <taxon>Lamiales</taxon>
        <taxon>Gesneriaceae</taxon>
        <taxon>Didymocarpoideae</taxon>
        <taxon>Trichosporeae</taxon>
        <taxon>Loxocarpinae</taxon>
        <taxon>Dorcoceras</taxon>
    </lineage>
</organism>
<keyword evidence="3" id="KW-1185">Reference proteome</keyword>
<dbReference type="GO" id="GO:0005886">
    <property type="term" value="C:plasma membrane"/>
    <property type="evidence" value="ECO:0007669"/>
    <property type="project" value="InterPro"/>
</dbReference>
<name>A0A2Z7D614_9LAMI</name>
<evidence type="ECO:0000313" key="3">
    <source>
        <dbReference type="Proteomes" id="UP000250235"/>
    </source>
</evidence>
<reference evidence="2 3" key="1">
    <citation type="journal article" date="2015" name="Proc. Natl. Acad. Sci. U.S.A.">
        <title>The resurrection genome of Boea hygrometrica: A blueprint for survival of dehydration.</title>
        <authorList>
            <person name="Xiao L."/>
            <person name="Yang G."/>
            <person name="Zhang L."/>
            <person name="Yang X."/>
            <person name="Zhao S."/>
            <person name="Ji Z."/>
            <person name="Zhou Q."/>
            <person name="Hu M."/>
            <person name="Wang Y."/>
            <person name="Chen M."/>
            <person name="Xu Y."/>
            <person name="Jin H."/>
            <person name="Xiao X."/>
            <person name="Hu G."/>
            <person name="Bao F."/>
            <person name="Hu Y."/>
            <person name="Wan P."/>
            <person name="Li L."/>
            <person name="Deng X."/>
            <person name="Kuang T."/>
            <person name="Xiang C."/>
            <person name="Zhu J.K."/>
            <person name="Oliver M.J."/>
            <person name="He Y."/>
        </authorList>
    </citation>
    <scope>NUCLEOTIDE SEQUENCE [LARGE SCALE GENOMIC DNA]</scope>
    <source>
        <strain evidence="3">cv. XS01</strain>
    </source>
</reference>
<feature type="region of interest" description="Disordered" evidence="1">
    <location>
        <begin position="125"/>
        <end position="148"/>
    </location>
</feature>
<feature type="region of interest" description="Disordered" evidence="1">
    <location>
        <begin position="191"/>
        <end position="230"/>
    </location>
</feature>
<dbReference type="PANTHER" id="PTHR33312:SF19">
    <property type="entry name" value="BRI1 KINASE INHIBITOR 1"/>
    <property type="match status" value="1"/>
</dbReference>